<protein>
    <submittedName>
        <fullName evidence="2">ADP-ribosyltransferase toxin (Partial)</fullName>
    </submittedName>
</protein>
<dbReference type="PROSITE" id="PS51996">
    <property type="entry name" value="TR_MART"/>
    <property type="match status" value="1"/>
</dbReference>
<accession>Q2L127</accession>
<gene>
    <name evidence="2" type="ordered locus">BAV1216</name>
</gene>
<evidence type="ECO:0000313" key="3">
    <source>
        <dbReference type="Proteomes" id="UP000001977"/>
    </source>
</evidence>
<feature type="non-terminal residue" evidence="2">
    <location>
        <position position="1"/>
    </location>
</feature>
<proteinExistence type="predicted"/>
<dbReference type="Gene3D" id="3.90.176.10">
    <property type="entry name" value="Toxin ADP-ribosyltransferase, Chain A, domain 1"/>
    <property type="match status" value="1"/>
</dbReference>
<dbReference type="HOGENOM" id="CLU_1374756_0_0_4"/>
<dbReference type="EMBL" id="AM167904">
    <property type="protein sequence ID" value="CAJ48824.1"/>
    <property type="molecule type" value="Genomic_DNA"/>
</dbReference>
<sequence>VQKLHRGVGLKQAFPALPSEGQVFVDPAFLSTSQTPQFTETIAIANAQTKPADIAHHPLKKAADQIMGKIRRKPTVTPAISSNIGLLTIFTNTGMDIAPYAIYPTQQEVLLPPSTPLHVLLSGKDSQGRQRLVLSDSGFDSPQGKYYEQDLAISASPLKPAHRLLSEDEAHKRANTTWRSGPLNRASAALMQDKSRSLP</sequence>
<dbReference type="AlphaFoldDB" id="Q2L127"/>
<evidence type="ECO:0000256" key="1">
    <source>
        <dbReference type="SAM" id="MobiDB-lite"/>
    </source>
</evidence>
<dbReference type="KEGG" id="bav:BAV1216"/>
<keyword evidence="3" id="KW-1185">Reference proteome</keyword>
<organism evidence="2 3">
    <name type="scientific">Bordetella avium (strain 197N)</name>
    <dbReference type="NCBI Taxonomy" id="360910"/>
    <lineage>
        <taxon>Bacteria</taxon>
        <taxon>Pseudomonadati</taxon>
        <taxon>Pseudomonadota</taxon>
        <taxon>Betaproteobacteria</taxon>
        <taxon>Burkholderiales</taxon>
        <taxon>Alcaligenaceae</taxon>
        <taxon>Bordetella</taxon>
    </lineage>
</organism>
<name>Q2L127_BORA1</name>
<evidence type="ECO:0000313" key="2">
    <source>
        <dbReference type="EMBL" id="CAJ48824.1"/>
    </source>
</evidence>
<reference evidence="2 3" key="1">
    <citation type="journal article" date="2006" name="J. Bacteriol.">
        <title>Comparison of the genome sequence of the poultry pathogen Bordetella avium with those of B. bronchiseptica, B. pertussis, and B. parapertussis reveals extensive diversity in surface structures associated with host interaction.</title>
        <authorList>
            <person name="Sebaihia M."/>
            <person name="Preston A."/>
            <person name="Maskell D.J."/>
            <person name="Kuzmiak H."/>
            <person name="Connell T.D."/>
            <person name="King N.D."/>
            <person name="Orndorff P.E."/>
            <person name="Miyamoto D.M."/>
            <person name="Thomson N.R."/>
            <person name="Harris D."/>
            <person name="Goble A."/>
            <person name="Lord A."/>
            <person name="Murphy L."/>
            <person name="Quail M.A."/>
            <person name="Rutter S."/>
            <person name="Squares R."/>
            <person name="Squares S."/>
            <person name="Woodward J."/>
            <person name="Parkhill J."/>
            <person name="Temple L.M."/>
        </authorList>
    </citation>
    <scope>NUCLEOTIDE SEQUENCE [LARGE SCALE GENOMIC DNA]</scope>
    <source>
        <strain evidence="2 3">197N</strain>
    </source>
</reference>
<dbReference type="Proteomes" id="UP000001977">
    <property type="component" value="Chromosome"/>
</dbReference>
<dbReference type="SUPFAM" id="SSF56399">
    <property type="entry name" value="ADP-ribosylation"/>
    <property type="match status" value="1"/>
</dbReference>
<feature type="region of interest" description="Disordered" evidence="1">
    <location>
        <begin position="165"/>
        <end position="199"/>
    </location>
</feature>